<evidence type="ECO:0000259" key="2">
    <source>
        <dbReference type="Pfam" id="PF05569"/>
    </source>
</evidence>
<dbReference type="AlphaFoldDB" id="A0A8H2LEY3"/>
<dbReference type="RefSeq" id="WP_148368527.1">
    <property type="nucleotide sequence ID" value="NZ_VSKM01000002.1"/>
</dbReference>
<accession>A0A8H2LEY3</accession>
<dbReference type="InterPro" id="IPR052173">
    <property type="entry name" value="Beta-lactam_resp_regulator"/>
</dbReference>
<proteinExistence type="predicted"/>
<protein>
    <submittedName>
        <fullName evidence="3">M56 family metallopeptidase</fullName>
    </submittedName>
</protein>
<evidence type="ECO:0000256" key="1">
    <source>
        <dbReference type="SAM" id="Phobius"/>
    </source>
</evidence>
<name>A0A8H2LEY3_9FLAO</name>
<keyword evidence="1" id="KW-0472">Membrane</keyword>
<feature type="transmembrane region" description="Helical" evidence="1">
    <location>
        <begin position="86"/>
        <end position="106"/>
    </location>
</feature>
<dbReference type="Proteomes" id="UP000323324">
    <property type="component" value="Unassembled WGS sequence"/>
</dbReference>
<dbReference type="CDD" id="cd07341">
    <property type="entry name" value="M56_BlaR1_MecR1_like"/>
    <property type="match status" value="1"/>
</dbReference>
<sequence length="616" mass="69395">MVLLLLKSTACLAIFIVFYTLVLEKETMHTFKRFYLLGALVLSIAIPFITFTEYLTVETIVPALTTTGLKNAVGFQEQNTIESINYIPYILWILYGVGVLVFGLKFSVNLFKIRQRIANNPKHKTKHITNVLVEDAVTPHTFLNYIFFNKTTFENTGIPQEIKLHEETHALQKHTIDILCIELLLVFFWFNPLLYSIKRAIKLNHEFLADAGVLKRGVPALTYQNLLLAFSSGAHYNPLANAINYSLIKKRFTVMKTQTPQHAKWLKSLLMLPLLGGLLFSFSSTKTIKKESLLPVASTAQINSKAENKATSLNANQETLITINGIACDECLFNFSKKAIKNILIGTTTNDKITSFRIKFSGKPTETVKRSRTINKVAKEYLEEAMIGKMVQIFDIRAGKKVFPPVIITIVDKNDPNHTPSPKVKKGEHSILPPPAPPMPPKVKKGAVSNISPPPPPAHYKTGFLKIKGEEHYFVTLNNKTKYYNRWGIEVDDKGDEVNGSRRVSGDKVVPGQYLTKIYKNDKVVSEFKKTWRDHKMDFPEMPKLKSPEENIKEMADKNASFYFNGAPITAEKAIEIVTAQRNINMSSQTNNGVSVVHLSNTAMTIINGEMIEDKN</sequence>
<dbReference type="PANTHER" id="PTHR34978:SF3">
    <property type="entry name" value="SLR0241 PROTEIN"/>
    <property type="match status" value="1"/>
</dbReference>
<evidence type="ECO:0000313" key="3">
    <source>
        <dbReference type="EMBL" id="TYB78172.1"/>
    </source>
</evidence>
<dbReference type="Pfam" id="PF05569">
    <property type="entry name" value="Peptidase_M56"/>
    <property type="match status" value="1"/>
</dbReference>
<comment type="caution">
    <text evidence="3">The sequence shown here is derived from an EMBL/GenBank/DDBJ whole genome shotgun (WGS) entry which is preliminary data.</text>
</comment>
<keyword evidence="1" id="KW-0812">Transmembrane</keyword>
<dbReference type="InterPro" id="IPR008756">
    <property type="entry name" value="Peptidase_M56"/>
</dbReference>
<keyword evidence="4" id="KW-1185">Reference proteome</keyword>
<gene>
    <name evidence="3" type="ORF">ES676_02885</name>
</gene>
<feature type="domain" description="Peptidase M56" evidence="2">
    <location>
        <begin position="162"/>
        <end position="252"/>
    </location>
</feature>
<feature type="transmembrane region" description="Helical" evidence="1">
    <location>
        <begin position="34"/>
        <end position="55"/>
    </location>
</feature>
<reference evidence="3 4" key="1">
    <citation type="submission" date="2019-08" db="EMBL/GenBank/DDBJ databases">
        <title>Genomes of Antarctic Bizionia species.</title>
        <authorList>
            <person name="Bowman J.P."/>
        </authorList>
    </citation>
    <scope>NUCLEOTIDE SEQUENCE [LARGE SCALE GENOMIC DNA]</scope>
    <source>
        <strain evidence="3 4">HFD</strain>
    </source>
</reference>
<feature type="transmembrane region" description="Helical" evidence="1">
    <location>
        <begin position="178"/>
        <end position="197"/>
    </location>
</feature>
<dbReference type="PANTHER" id="PTHR34978">
    <property type="entry name" value="POSSIBLE SENSOR-TRANSDUCER PROTEIN BLAR"/>
    <property type="match status" value="1"/>
</dbReference>
<evidence type="ECO:0000313" key="4">
    <source>
        <dbReference type="Proteomes" id="UP000323324"/>
    </source>
</evidence>
<organism evidence="3 4">
    <name type="scientific">Bizionia saleffrena</name>
    <dbReference type="NCBI Taxonomy" id="291189"/>
    <lineage>
        <taxon>Bacteria</taxon>
        <taxon>Pseudomonadati</taxon>
        <taxon>Bacteroidota</taxon>
        <taxon>Flavobacteriia</taxon>
        <taxon>Flavobacteriales</taxon>
        <taxon>Flavobacteriaceae</taxon>
        <taxon>Bizionia</taxon>
    </lineage>
</organism>
<dbReference type="EMBL" id="VSKM01000002">
    <property type="protein sequence ID" value="TYB78172.1"/>
    <property type="molecule type" value="Genomic_DNA"/>
</dbReference>
<feature type="transmembrane region" description="Helical" evidence="1">
    <location>
        <begin position="6"/>
        <end position="22"/>
    </location>
</feature>
<keyword evidence="1" id="KW-1133">Transmembrane helix</keyword>